<dbReference type="Gene3D" id="3.30.1050.10">
    <property type="entry name" value="SCP2 sterol-binding domain"/>
    <property type="match status" value="1"/>
</dbReference>
<dbReference type="SUPFAM" id="SSF56281">
    <property type="entry name" value="Metallo-hydrolase/oxidoreductase"/>
    <property type="match status" value="1"/>
</dbReference>
<dbReference type="InterPro" id="IPR036527">
    <property type="entry name" value="SCP2_sterol-bd_dom_sf"/>
</dbReference>
<dbReference type="InterPro" id="IPR029228">
    <property type="entry name" value="Alkyl_sulf_dimr"/>
</dbReference>
<accession>A0ABV1KDZ1</accession>
<evidence type="ECO:0000313" key="6">
    <source>
        <dbReference type="EMBL" id="MEQ3552534.1"/>
    </source>
</evidence>
<evidence type="ECO:0000256" key="3">
    <source>
        <dbReference type="ARBA" id="ARBA00022833"/>
    </source>
</evidence>
<reference evidence="6 7" key="1">
    <citation type="submission" date="2024-03" db="EMBL/GenBank/DDBJ databases">
        <title>Draft genome sequence of Pseudonocardia nematodicida JCM 31783.</title>
        <authorList>
            <person name="Butdee W."/>
            <person name="Duangmal K."/>
        </authorList>
    </citation>
    <scope>NUCLEOTIDE SEQUENCE [LARGE SCALE GENOMIC DNA]</scope>
    <source>
        <strain evidence="6 7">JCM 31783</strain>
    </source>
</reference>
<evidence type="ECO:0000256" key="4">
    <source>
        <dbReference type="ARBA" id="ARBA00033751"/>
    </source>
</evidence>
<dbReference type="PANTHER" id="PTHR43223">
    <property type="entry name" value="ALKYL/ARYL-SULFATASE"/>
    <property type="match status" value="1"/>
</dbReference>
<keyword evidence="3" id="KW-0862">Zinc</keyword>
<keyword evidence="1" id="KW-0479">Metal-binding</keyword>
<proteinExistence type="inferred from homology"/>
<dbReference type="RefSeq" id="WP_349299590.1">
    <property type="nucleotide sequence ID" value="NZ_JBEDNQ010000007.1"/>
</dbReference>
<dbReference type="EMBL" id="JBEDNQ010000007">
    <property type="protein sequence ID" value="MEQ3552534.1"/>
    <property type="molecule type" value="Genomic_DNA"/>
</dbReference>
<sequence length="612" mass="65779">MRPTTATPGTDDEDDVADARRGFVGTRSPAVVHAADGRVVWDADAWTPLLDGPRPDTVHPSLWRQARLVALHGLYQVTEGIYQVRGFDLSNMTLIEGDRGVVVVDPLISTETAAAALELYRAHRGDRPVTGLIYTHCHVDHFGGARGVLTGDDPAHGVPVVAPAGFVEHAVAENVYAGTGMGRRATYMYGAALPIGPTGQVGAGLGMTTSTGTVTMVPPTVDVVHTGQEEVVDGVRMVFQLTPGTEAPAEMNFLLPTHRALCMAENATHTLHNLLTLRGAVVRDPHLWARYLTEAIALFADRADVEFASHHWPTWGADRIERLLSEQRDLYAYLHDQTLRLINQGCTGIEIAELLTPPPALDAAWHTHGYYGSFSHNVKAVYQRYMGWFDGNPAHLWQHPPEAAGRRYVDAIGGPEKLIAVARRAYDDRDLRWAAELLGHLVFADPGNAEARELQAATFDQLAFGAENATWRNFYLSGAAELRGGSAGTATVTASPDLLAGLGLGELFDSLAVRVDGPRAAAARSAIDWTVTGPAGEQRYWTRLRNGVLVHGPGTGRDVPDARIRISRADLLALVGGAPRADGPVIDGDAGALDTLRGALDEPDPEFAIVTP</sequence>
<evidence type="ECO:0000259" key="5">
    <source>
        <dbReference type="PROSITE" id="PS50042"/>
    </source>
</evidence>
<dbReference type="Gene3D" id="3.60.15.30">
    <property type="entry name" value="Metallo-beta-lactamase domain"/>
    <property type="match status" value="1"/>
</dbReference>
<evidence type="ECO:0000256" key="2">
    <source>
        <dbReference type="ARBA" id="ARBA00022801"/>
    </source>
</evidence>
<feature type="domain" description="Cyclic nucleotide-binding" evidence="5">
    <location>
        <begin position="488"/>
        <end position="525"/>
    </location>
</feature>
<dbReference type="InterPro" id="IPR044097">
    <property type="entry name" value="Bds1/SdsA1_MBL-fold"/>
</dbReference>
<keyword evidence="2" id="KW-0378">Hydrolase</keyword>
<dbReference type="InterPro" id="IPR029229">
    <property type="entry name" value="Alkyl_sulf_C"/>
</dbReference>
<dbReference type="Pfam" id="PF14864">
    <property type="entry name" value="Alkyl_sulf_C"/>
    <property type="match status" value="1"/>
</dbReference>
<dbReference type="PANTHER" id="PTHR43223:SF1">
    <property type="entry name" value="ALKYL_ARYL-SULFATASE BDS1"/>
    <property type="match status" value="1"/>
</dbReference>
<evidence type="ECO:0000256" key="1">
    <source>
        <dbReference type="ARBA" id="ARBA00022723"/>
    </source>
</evidence>
<comment type="caution">
    <text evidence="6">The sequence shown here is derived from an EMBL/GenBank/DDBJ whole genome shotgun (WGS) entry which is preliminary data.</text>
</comment>
<gene>
    <name evidence="6" type="ORF">WIS52_18835</name>
</gene>
<evidence type="ECO:0000313" key="7">
    <source>
        <dbReference type="Proteomes" id="UP001494902"/>
    </source>
</evidence>
<dbReference type="Pfam" id="PF00753">
    <property type="entry name" value="Lactamase_B"/>
    <property type="match status" value="1"/>
</dbReference>
<dbReference type="SMART" id="SM00849">
    <property type="entry name" value="Lactamase_B"/>
    <property type="match status" value="1"/>
</dbReference>
<dbReference type="InterPro" id="IPR036866">
    <property type="entry name" value="RibonucZ/Hydroxyglut_hydro"/>
</dbReference>
<name>A0ABV1KDZ1_9PSEU</name>
<dbReference type="InterPro" id="IPR038536">
    <property type="entry name" value="Alkyl/aryl-sulf_dimr_sf"/>
</dbReference>
<dbReference type="PROSITE" id="PS50042">
    <property type="entry name" value="CNMP_BINDING_3"/>
    <property type="match status" value="1"/>
</dbReference>
<dbReference type="InterPro" id="IPR052195">
    <property type="entry name" value="Bact_Alkyl/Aryl-Sulfatase"/>
</dbReference>
<dbReference type="Proteomes" id="UP001494902">
    <property type="component" value="Unassembled WGS sequence"/>
</dbReference>
<dbReference type="Pfam" id="PF14863">
    <property type="entry name" value="Alkyl_sulf_dimr"/>
    <property type="match status" value="1"/>
</dbReference>
<comment type="similarity">
    <text evidence="4">Belongs to the metallo-beta-lactamase superfamily. Type III sulfatase family.</text>
</comment>
<protein>
    <submittedName>
        <fullName evidence="6">Alkyl sulfatase dimerization domain-containing protein</fullName>
    </submittedName>
</protein>
<dbReference type="CDD" id="cd07710">
    <property type="entry name" value="arylsulfatase_Sdsa1-like_MBL-fold"/>
    <property type="match status" value="1"/>
</dbReference>
<organism evidence="6 7">
    <name type="scientific">Pseudonocardia nematodicida</name>
    <dbReference type="NCBI Taxonomy" id="1206997"/>
    <lineage>
        <taxon>Bacteria</taxon>
        <taxon>Bacillati</taxon>
        <taxon>Actinomycetota</taxon>
        <taxon>Actinomycetes</taxon>
        <taxon>Pseudonocardiales</taxon>
        <taxon>Pseudonocardiaceae</taxon>
        <taxon>Pseudonocardia</taxon>
    </lineage>
</organism>
<keyword evidence="7" id="KW-1185">Reference proteome</keyword>
<dbReference type="SUPFAM" id="SSF55718">
    <property type="entry name" value="SCP-like"/>
    <property type="match status" value="1"/>
</dbReference>
<dbReference type="InterPro" id="IPR000595">
    <property type="entry name" value="cNMP-bd_dom"/>
</dbReference>
<dbReference type="Gene3D" id="1.25.40.880">
    <property type="entry name" value="Alkyl sulfatase, dimerisation domain"/>
    <property type="match status" value="1"/>
</dbReference>
<dbReference type="InterPro" id="IPR001279">
    <property type="entry name" value="Metallo-B-lactamas"/>
</dbReference>